<feature type="compositionally biased region" description="Basic and acidic residues" evidence="1">
    <location>
        <begin position="335"/>
        <end position="355"/>
    </location>
</feature>
<reference evidence="2 3" key="1">
    <citation type="submission" date="2015-07" db="EMBL/GenBank/DDBJ databases">
        <title>Comparative genomics of the Sigatoka disease complex on banana suggests a link between parallel evolutionary changes in Pseudocercospora fijiensis and Pseudocercospora eumusae and increased virulence on the banana host.</title>
        <authorList>
            <person name="Chang T.-C."/>
            <person name="Salvucci A."/>
            <person name="Crous P.W."/>
            <person name="Stergiopoulos I."/>
        </authorList>
    </citation>
    <scope>NUCLEOTIDE SEQUENCE [LARGE SCALE GENOMIC DNA]</scope>
    <source>
        <strain evidence="2 3">CBS 116634</strain>
    </source>
</reference>
<evidence type="ECO:0000256" key="1">
    <source>
        <dbReference type="SAM" id="MobiDB-lite"/>
    </source>
</evidence>
<feature type="region of interest" description="Disordered" evidence="1">
    <location>
        <begin position="316"/>
        <end position="376"/>
    </location>
</feature>
<keyword evidence="3" id="KW-1185">Reference proteome</keyword>
<sequence>MSRPFRSEASMCTNSTYLRNLMAEEDREHAKRLAEEKEMEAERAEQVRHLSTPGSWIDEDITPKQPFYYFPDTPYAPEKNDVAGRKALVKETVAKEAESIKRQQASTFNTPTRKPGLSMAATGMAENSMPPKESSVRVNPYGQRDDIQKASASVDQYTGKETPMPRVLGEHLDSTRIAKPNAACLGMTAREAENAIQAKLENAQAEYMEGRRRFEIASGGMPFDHMWESDAKFHLLEDRDYYGPLLKKIDAWKGLRDWYSAKLAALKAKYSKPRIQRLRNQDSPSSARIQTISVEEKPTQIKSTRERFEAFRAFESANSQPGSWATPAETDTSEPEDRPAPRYSRASDESKHDDQSILTSSNGVEDTASQHAWPLERSHAKASRYVESAQMEPVQVEEHALQETQQTKRTPPTKAERTVSQHAFSLEQPYAQAVQHVQPVSSEPPQVENTLPLYEQNTPIIASQFEDTVSQHALHLEQPHVQAAQYIKPTPPKVLPMGQEVLPRREQSDVTSPEPVIYALNNHKKLVVPAATPSQSLPHKGEGRWSNHKCNMPYCRAHFSFAKNYPDLGVFNGRPSVLGKPSATDTLGIDEQELETRRVRKKLNKLADEVVHVLAAGYLHPPTVVEGPKTREAAGIEYLPAPANPFESPISAVNSVQTRDNSEYRKAMDLYERGLHFGADGLEGKDDDAASSGGAMDIDDGEGIEEGEEVHGYVERFLSDPTSHNGVYFIYRHSGLGDMIKIDIPRDIWLRQNDHNEDNLDRAHIYVLIQLCEIVRLDNKLLSAMDPNVAGQLADSNLSMILRAFTKFANSYSWLDRWTIRRRVRRLLGELIKFSTAFDRDDDQMMQLFVDDSDGPAAHALKALRRILAETENDKNPPTSGEAPRRAFTRKDPTDAPTGPRKERSKGTDRKEDACVASTHPAGKSVLEKQGTAARESNSRTVADATKARSRDASMVDATTGVPVGAPTRPRADKGKARMQPEGDSQKATMGVAPLESFEQPRESWKSAMPPTIDQSKKRGVQKTFPTPDQTDQDMLDAGEALTLGPRNFSGAGSSKGPPPNAPKGPRRLQDSGPDRQPSKMPPRPDHPYARSGPPRLRDPNADTRPTSMPPRRNEPAGGRFGIEDRGSGRGRSQTRDEQPRRRSPRSKEREERARRQEERQSNGPFSSDRRRQHESSGQRQPERPPRPVNPNAGLGHQYQPNQPNGKAAQPRQGLRNAHNNHAQPIYGRNGPSASQTQGGVDVYAQARLQNNQSRNNQNRLRSNAMSGGRAHIKENAPESGHSFLGAARKKRPNLQN</sequence>
<feature type="compositionally biased region" description="Basic and acidic residues" evidence="1">
    <location>
        <begin position="1168"/>
        <end position="1186"/>
    </location>
</feature>
<feature type="compositionally biased region" description="Basic and acidic residues" evidence="1">
    <location>
        <begin position="28"/>
        <end position="48"/>
    </location>
</feature>
<dbReference type="EMBL" id="LFZO01000009">
    <property type="protein sequence ID" value="KXT18254.1"/>
    <property type="molecule type" value="Genomic_DNA"/>
</dbReference>
<feature type="compositionally biased region" description="Basic residues" evidence="1">
    <location>
        <begin position="1288"/>
        <end position="1297"/>
    </location>
</feature>
<feature type="region of interest" description="Disordered" evidence="1">
    <location>
        <begin position="682"/>
        <end position="702"/>
    </location>
</feature>
<feature type="compositionally biased region" description="Basic and acidic residues" evidence="1">
    <location>
        <begin position="883"/>
        <end position="914"/>
    </location>
</feature>
<feature type="region of interest" description="Disordered" evidence="1">
    <location>
        <begin position="28"/>
        <end position="58"/>
    </location>
</feature>
<feature type="region of interest" description="Disordered" evidence="1">
    <location>
        <begin position="276"/>
        <end position="302"/>
    </location>
</feature>
<dbReference type="OrthoDB" id="3649542at2759"/>
<dbReference type="Proteomes" id="UP000073492">
    <property type="component" value="Unassembled WGS sequence"/>
</dbReference>
<protein>
    <submittedName>
        <fullName evidence="2">Uncharacterized protein</fullName>
    </submittedName>
</protein>
<organism evidence="2 3">
    <name type="scientific">Pseudocercospora musae</name>
    <dbReference type="NCBI Taxonomy" id="113226"/>
    <lineage>
        <taxon>Eukaryota</taxon>
        <taxon>Fungi</taxon>
        <taxon>Dikarya</taxon>
        <taxon>Ascomycota</taxon>
        <taxon>Pezizomycotina</taxon>
        <taxon>Dothideomycetes</taxon>
        <taxon>Dothideomycetidae</taxon>
        <taxon>Mycosphaerellales</taxon>
        <taxon>Mycosphaerellaceae</taxon>
        <taxon>Pseudocercospora</taxon>
    </lineage>
</organism>
<feature type="compositionally biased region" description="Low complexity" evidence="1">
    <location>
        <begin position="1245"/>
        <end position="1264"/>
    </location>
</feature>
<accession>A0A139IUK4</accession>
<feature type="compositionally biased region" description="Basic and acidic residues" evidence="1">
    <location>
        <begin position="1122"/>
        <end position="1161"/>
    </location>
</feature>
<gene>
    <name evidence="2" type="ORF">AC579_2905</name>
</gene>
<evidence type="ECO:0000313" key="3">
    <source>
        <dbReference type="Proteomes" id="UP000073492"/>
    </source>
</evidence>
<feature type="compositionally biased region" description="Polar residues" evidence="1">
    <location>
        <begin position="356"/>
        <end position="370"/>
    </location>
</feature>
<feature type="compositionally biased region" description="Basic and acidic residues" evidence="1">
    <location>
        <begin position="970"/>
        <end position="985"/>
    </location>
</feature>
<proteinExistence type="predicted"/>
<comment type="caution">
    <text evidence="2">The sequence shown here is derived from an EMBL/GenBank/DDBJ whole genome shotgun (WGS) entry which is preliminary data.</text>
</comment>
<name>A0A139IUK4_9PEZI</name>
<feature type="compositionally biased region" description="Basic and acidic residues" evidence="1">
    <location>
        <begin position="1068"/>
        <end position="1089"/>
    </location>
</feature>
<feature type="region of interest" description="Disordered" evidence="1">
    <location>
        <begin position="869"/>
        <end position="1297"/>
    </location>
</feature>
<evidence type="ECO:0000313" key="2">
    <source>
        <dbReference type="EMBL" id="KXT18254.1"/>
    </source>
</evidence>
<feature type="compositionally biased region" description="Polar residues" evidence="1">
    <location>
        <begin position="281"/>
        <end position="293"/>
    </location>
</feature>